<feature type="region of interest" description="Disordered" evidence="1">
    <location>
        <begin position="1"/>
        <end position="59"/>
    </location>
</feature>
<evidence type="ECO:0000313" key="3">
    <source>
        <dbReference type="Proteomes" id="UP000294599"/>
    </source>
</evidence>
<organism evidence="2 3">
    <name type="scientific">Pseudofulvimonas gallinarii</name>
    <dbReference type="NCBI Taxonomy" id="634155"/>
    <lineage>
        <taxon>Bacteria</taxon>
        <taxon>Pseudomonadati</taxon>
        <taxon>Pseudomonadota</taxon>
        <taxon>Gammaproteobacteria</taxon>
        <taxon>Lysobacterales</taxon>
        <taxon>Rhodanobacteraceae</taxon>
        <taxon>Pseudofulvimonas</taxon>
    </lineage>
</organism>
<sequence>MKRQDNSQREDLRRMSDTGSSRRYQPRVAGTGYGRSSGYALPRQYTTSEQKNRGLFRLG</sequence>
<comment type="caution">
    <text evidence="2">The sequence shown here is derived from an EMBL/GenBank/DDBJ whole genome shotgun (WGS) entry which is preliminary data.</text>
</comment>
<accession>A0A4S3KTV0</accession>
<reference evidence="2 3" key="1">
    <citation type="submission" date="2019-03" db="EMBL/GenBank/DDBJ databases">
        <title>Genomic Encyclopedia of Type Strains, Phase IV (KMG-IV): sequencing the most valuable type-strain genomes for metagenomic binning, comparative biology and taxonomic classification.</title>
        <authorList>
            <person name="Goeker M."/>
        </authorList>
    </citation>
    <scope>NUCLEOTIDE SEQUENCE [LARGE SCALE GENOMIC DNA]</scope>
    <source>
        <strain evidence="2 3">DSM 21944</strain>
    </source>
</reference>
<dbReference type="Proteomes" id="UP000294599">
    <property type="component" value="Unassembled WGS sequence"/>
</dbReference>
<evidence type="ECO:0000313" key="2">
    <source>
        <dbReference type="EMBL" id="TCT01423.1"/>
    </source>
</evidence>
<keyword evidence="3" id="KW-1185">Reference proteome</keyword>
<feature type="compositionally biased region" description="Basic and acidic residues" evidence="1">
    <location>
        <begin position="1"/>
        <end position="16"/>
    </location>
</feature>
<dbReference type="OrthoDB" id="6026353at2"/>
<gene>
    <name evidence="2" type="ORF">EDC25_101293</name>
</gene>
<proteinExistence type="predicted"/>
<protein>
    <submittedName>
        <fullName evidence="2">Uncharacterized protein</fullName>
    </submittedName>
</protein>
<dbReference type="RefSeq" id="WP_123521338.1">
    <property type="nucleotide sequence ID" value="NZ_JBHLWF010000005.1"/>
</dbReference>
<name>A0A4S3KTV0_9GAMM</name>
<dbReference type="AlphaFoldDB" id="A0A4S3KTV0"/>
<dbReference type="EMBL" id="SMAF01000001">
    <property type="protein sequence ID" value="TCT01423.1"/>
    <property type="molecule type" value="Genomic_DNA"/>
</dbReference>
<evidence type="ECO:0000256" key="1">
    <source>
        <dbReference type="SAM" id="MobiDB-lite"/>
    </source>
</evidence>